<evidence type="ECO:0000259" key="1">
    <source>
        <dbReference type="Pfam" id="PF00561"/>
    </source>
</evidence>
<accession>A0A368N6N7</accession>
<dbReference type="GO" id="GO:0046464">
    <property type="term" value="P:acylglycerol catabolic process"/>
    <property type="evidence" value="ECO:0007669"/>
    <property type="project" value="TreeGrafter"/>
</dbReference>
<gene>
    <name evidence="2" type="ORF">DXT89_16075</name>
</gene>
<organism evidence="2 3">
    <name type="scientific">Agrobacterium vitis</name>
    <name type="common">Rhizobium vitis</name>
    <dbReference type="NCBI Taxonomy" id="373"/>
    <lineage>
        <taxon>Bacteria</taxon>
        <taxon>Pseudomonadati</taxon>
        <taxon>Pseudomonadota</taxon>
        <taxon>Alphaproteobacteria</taxon>
        <taxon>Hyphomicrobiales</taxon>
        <taxon>Rhizobiaceae</taxon>
        <taxon>Rhizobium/Agrobacterium group</taxon>
        <taxon>Agrobacterium</taxon>
    </lineage>
</organism>
<proteinExistence type="predicted"/>
<dbReference type="GeneID" id="60684999"/>
<dbReference type="Pfam" id="PF00561">
    <property type="entry name" value="Abhydrolase_1"/>
    <property type="match status" value="1"/>
</dbReference>
<dbReference type="AlphaFoldDB" id="A0A368N6N7"/>
<dbReference type="PRINTS" id="PR00111">
    <property type="entry name" value="ABHYDROLASE"/>
</dbReference>
<dbReference type="InterPro" id="IPR050266">
    <property type="entry name" value="AB_hydrolase_sf"/>
</dbReference>
<dbReference type="EMBL" id="QUSG01000008">
    <property type="protein sequence ID" value="KAA3526049.1"/>
    <property type="molecule type" value="Genomic_DNA"/>
</dbReference>
<dbReference type="Gene3D" id="3.40.50.1820">
    <property type="entry name" value="alpha/beta hydrolase"/>
    <property type="match status" value="1"/>
</dbReference>
<evidence type="ECO:0000313" key="2">
    <source>
        <dbReference type="EMBL" id="KAA3526049.1"/>
    </source>
</evidence>
<protein>
    <submittedName>
        <fullName evidence="2">Alpha/beta hydrolase</fullName>
    </submittedName>
</protein>
<dbReference type="PANTHER" id="PTHR43798">
    <property type="entry name" value="MONOACYLGLYCEROL LIPASE"/>
    <property type="match status" value="1"/>
</dbReference>
<evidence type="ECO:0000313" key="3">
    <source>
        <dbReference type="Proteomes" id="UP000436911"/>
    </source>
</evidence>
<keyword evidence="2" id="KW-0378">Hydrolase</keyword>
<name>A0A368N6N7_AGRVI</name>
<dbReference type="GO" id="GO:0047372">
    <property type="term" value="F:monoacylglycerol lipase activity"/>
    <property type="evidence" value="ECO:0007669"/>
    <property type="project" value="TreeGrafter"/>
</dbReference>
<dbReference type="OrthoDB" id="7267294at2"/>
<dbReference type="RefSeq" id="WP_060717922.1">
    <property type="nucleotide sequence ID" value="NZ_CP055265.1"/>
</dbReference>
<dbReference type="SUPFAM" id="SSF53474">
    <property type="entry name" value="alpha/beta-Hydrolases"/>
    <property type="match status" value="1"/>
</dbReference>
<comment type="caution">
    <text evidence="2">The sequence shown here is derived from an EMBL/GenBank/DDBJ whole genome shotgun (WGS) entry which is preliminary data.</text>
</comment>
<dbReference type="InterPro" id="IPR029058">
    <property type="entry name" value="AB_hydrolase_fold"/>
</dbReference>
<sequence>MKHVAVTDTGARIGYVELAGREPVRIFIHGLGSSSLAYFTASAADPLLVGQRSLLIDLLSFGISDRPQDYDYTIDRQAQSLARLLDDLGLSNVDIVAHSMGGSIAVALASSRPDLVGSLVLCEPSLTPTPRLRAEAYTEHAFIEQGFANALTSVGDVWPATMRNADPVAMYRSEHSLGKNMPDDLCERLLGLTMPRLIIVGAKTPNPHCQDQIRAASLPVVTIPEAGHNMMLDNHAAFVAALRDFFLKTS</sequence>
<feature type="domain" description="AB hydrolase-1" evidence="1">
    <location>
        <begin position="26"/>
        <end position="176"/>
    </location>
</feature>
<dbReference type="GO" id="GO:0016020">
    <property type="term" value="C:membrane"/>
    <property type="evidence" value="ECO:0007669"/>
    <property type="project" value="TreeGrafter"/>
</dbReference>
<reference evidence="2 3" key="1">
    <citation type="submission" date="2018-08" db="EMBL/GenBank/DDBJ databases">
        <title>Genome sequencing of Agrobacterium vitis strain ICMP 10754.</title>
        <authorList>
            <person name="Visnovsky S.B."/>
            <person name="Pitman A.R."/>
        </authorList>
    </citation>
    <scope>NUCLEOTIDE SEQUENCE [LARGE SCALE GENOMIC DNA]</scope>
    <source>
        <strain evidence="2 3">ICMP 10754</strain>
    </source>
</reference>
<dbReference type="PANTHER" id="PTHR43798:SF33">
    <property type="entry name" value="HYDROLASE, PUTATIVE (AFU_ORTHOLOGUE AFUA_2G14860)-RELATED"/>
    <property type="match status" value="1"/>
</dbReference>
<dbReference type="InterPro" id="IPR000073">
    <property type="entry name" value="AB_hydrolase_1"/>
</dbReference>
<dbReference type="Proteomes" id="UP000436911">
    <property type="component" value="Unassembled WGS sequence"/>
</dbReference>